<dbReference type="SUPFAM" id="SSF48452">
    <property type="entry name" value="TPR-like"/>
    <property type="match status" value="1"/>
</dbReference>
<proteinExistence type="predicted"/>
<feature type="transmembrane region" description="Helical" evidence="4">
    <location>
        <begin position="101"/>
        <end position="118"/>
    </location>
</feature>
<accession>A0A975GI29</accession>
<feature type="transmembrane region" description="Helical" evidence="4">
    <location>
        <begin position="365"/>
        <end position="383"/>
    </location>
</feature>
<keyword evidence="4" id="KW-0812">Transmembrane</keyword>
<feature type="transmembrane region" description="Helical" evidence="4">
    <location>
        <begin position="182"/>
        <end position="206"/>
    </location>
</feature>
<feature type="transmembrane region" description="Helical" evidence="4">
    <location>
        <begin position="335"/>
        <end position="353"/>
    </location>
</feature>
<dbReference type="PROSITE" id="PS50005">
    <property type="entry name" value="TPR"/>
    <property type="match status" value="3"/>
</dbReference>
<feature type="repeat" description="TPR" evidence="3">
    <location>
        <begin position="436"/>
        <end position="469"/>
    </location>
</feature>
<feature type="transmembrane region" description="Helical" evidence="4">
    <location>
        <begin position="309"/>
        <end position="328"/>
    </location>
</feature>
<organism evidence="5 6">
    <name type="scientific">Desulfonema limicola</name>
    <dbReference type="NCBI Taxonomy" id="45656"/>
    <lineage>
        <taxon>Bacteria</taxon>
        <taxon>Pseudomonadati</taxon>
        <taxon>Thermodesulfobacteriota</taxon>
        <taxon>Desulfobacteria</taxon>
        <taxon>Desulfobacterales</taxon>
        <taxon>Desulfococcaceae</taxon>
        <taxon>Desulfonema</taxon>
    </lineage>
</organism>
<evidence type="ECO:0000313" key="6">
    <source>
        <dbReference type="Proteomes" id="UP000663720"/>
    </source>
</evidence>
<feature type="transmembrane region" description="Helical" evidence="4">
    <location>
        <begin position="130"/>
        <end position="148"/>
    </location>
</feature>
<sequence length="561" mass="65397">MILFERNTNNIPVFKEITICFFLVLSMVLIYWQVNNFDYIKFDDSMYVTGNKHIVNGLSLDNIIWAFKIGGEDKNYWHPLTWISHMIDIQMYGLNPGMHHRTNLLFHIFNTLLVFHVFRKMTGEILKSAFAAFIFAFHPINVESIAWIAERKNVLSTFFWLLTISAYTHYSRKPGFFNYFQVFLFLSMGLMAKPMLITLPIIFLLLDYWPLRRISSWNLFINKNLSFKNRKLPFIYLLIEKIPFIILSCLSVYISFFSLKGSDIVISTEDISMKVRICNALISYIDYIVKMFYPVNLAVFYPFPSEFQLLKTAGYSLVLLIITFLIIFKSRKFPYIITGWFWYIISLIPVSGIKQAGLWPAMADRWAYVPFIGLFVIIAWGGAEIFEKLKLRSHVCFIICLQIIIVLMAITYLQTGYWKNSFTLFKHAADVTEDNYVAHANLGMIYSIRGNIDQAVYHYSESLRLEPYNAKAYNNLGFALAAQGKIKQAIFHYKKALALNPEYARAHNNIGVVMAQQGRMSEAVFYFKKALEINPNYVKAKKNLEKAMSDLRLQEKQMKNQ</sequence>
<dbReference type="EMBL" id="CP061799">
    <property type="protein sequence ID" value="QTA81914.1"/>
    <property type="molecule type" value="Genomic_DNA"/>
</dbReference>
<dbReference type="SMART" id="SM00028">
    <property type="entry name" value="TPR"/>
    <property type="match status" value="3"/>
</dbReference>
<dbReference type="PANTHER" id="PTHR44227:SF3">
    <property type="entry name" value="PROTEIN O-MANNOSYL-TRANSFERASE TMTC4"/>
    <property type="match status" value="1"/>
</dbReference>
<dbReference type="Pfam" id="PF13414">
    <property type="entry name" value="TPR_11"/>
    <property type="match status" value="1"/>
</dbReference>
<evidence type="ECO:0000256" key="2">
    <source>
        <dbReference type="ARBA" id="ARBA00022803"/>
    </source>
</evidence>
<reference evidence="5" key="1">
    <citation type="journal article" date="2021" name="Microb. Physiol.">
        <title>Proteogenomic Insights into the Physiology of Marine, Sulfate-Reducing, Filamentous Desulfonema limicola and Desulfonema magnum.</title>
        <authorList>
            <person name="Schnaars V."/>
            <person name="Wohlbrand L."/>
            <person name="Scheve S."/>
            <person name="Hinrichs C."/>
            <person name="Reinhardt R."/>
            <person name="Rabus R."/>
        </authorList>
    </citation>
    <scope>NUCLEOTIDE SEQUENCE</scope>
    <source>
        <strain evidence="5">5ac10</strain>
    </source>
</reference>
<keyword evidence="4" id="KW-0472">Membrane</keyword>
<feature type="repeat" description="TPR" evidence="3">
    <location>
        <begin position="470"/>
        <end position="503"/>
    </location>
</feature>
<name>A0A975GI29_9BACT</name>
<evidence type="ECO:0000256" key="4">
    <source>
        <dbReference type="SAM" id="Phobius"/>
    </source>
</evidence>
<dbReference type="KEGG" id="dli:dnl_42710"/>
<dbReference type="InterPro" id="IPR019734">
    <property type="entry name" value="TPR_rpt"/>
</dbReference>
<dbReference type="RefSeq" id="WP_207687894.1">
    <property type="nucleotide sequence ID" value="NZ_CP061799.1"/>
</dbReference>
<keyword evidence="2 3" id="KW-0802">TPR repeat</keyword>
<evidence type="ECO:0000256" key="1">
    <source>
        <dbReference type="ARBA" id="ARBA00022737"/>
    </source>
</evidence>
<protein>
    <submittedName>
        <fullName evidence="5">Tetratricopeptide repeat-containing protein</fullName>
    </submittedName>
</protein>
<evidence type="ECO:0000313" key="5">
    <source>
        <dbReference type="EMBL" id="QTA81914.1"/>
    </source>
</evidence>
<feature type="transmembrane region" description="Helical" evidence="4">
    <location>
        <begin position="12"/>
        <end position="32"/>
    </location>
</feature>
<feature type="transmembrane region" description="Helical" evidence="4">
    <location>
        <begin position="280"/>
        <end position="303"/>
    </location>
</feature>
<feature type="transmembrane region" description="Helical" evidence="4">
    <location>
        <begin position="154"/>
        <end position="170"/>
    </location>
</feature>
<dbReference type="PANTHER" id="PTHR44227">
    <property type="match status" value="1"/>
</dbReference>
<evidence type="ECO:0000256" key="3">
    <source>
        <dbReference type="PROSITE-ProRule" id="PRU00339"/>
    </source>
</evidence>
<dbReference type="Proteomes" id="UP000663720">
    <property type="component" value="Chromosome"/>
</dbReference>
<dbReference type="InterPro" id="IPR052346">
    <property type="entry name" value="O-mannosyl-transferase_TMTC"/>
</dbReference>
<keyword evidence="1" id="KW-0677">Repeat</keyword>
<dbReference type="AlphaFoldDB" id="A0A975GI29"/>
<feature type="repeat" description="TPR" evidence="3">
    <location>
        <begin position="504"/>
        <end position="537"/>
    </location>
</feature>
<dbReference type="PROSITE" id="PS50293">
    <property type="entry name" value="TPR_REGION"/>
    <property type="match status" value="2"/>
</dbReference>
<dbReference type="InterPro" id="IPR011990">
    <property type="entry name" value="TPR-like_helical_dom_sf"/>
</dbReference>
<keyword evidence="6" id="KW-1185">Reference proteome</keyword>
<feature type="transmembrane region" description="Helical" evidence="4">
    <location>
        <begin position="395"/>
        <end position="413"/>
    </location>
</feature>
<feature type="transmembrane region" description="Helical" evidence="4">
    <location>
        <begin position="234"/>
        <end position="259"/>
    </location>
</feature>
<dbReference type="Gene3D" id="1.25.40.10">
    <property type="entry name" value="Tetratricopeptide repeat domain"/>
    <property type="match status" value="2"/>
</dbReference>
<gene>
    <name evidence="5" type="ORF">dnl_42710</name>
</gene>
<keyword evidence="4" id="KW-1133">Transmembrane helix</keyword>